<dbReference type="Proteomes" id="UP000516957">
    <property type="component" value="Unassembled WGS sequence"/>
</dbReference>
<dbReference type="GO" id="GO:0051539">
    <property type="term" value="F:4 iron, 4 sulfur cluster binding"/>
    <property type="evidence" value="ECO:0007669"/>
    <property type="project" value="UniProtKB-KW"/>
</dbReference>
<reference evidence="4 5" key="1">
    <citation type="submission" date="2020-07" db="EMBL/GenBank/DDBJ databases">
        <title>Sequencing the genomes of 1000 actinobacteria strains.</title>
        <authorList>
            <person name="Klenk H.-P."/>
        </authorList>
    </citation>
    <scope>NUCLEOTIDE SEQUENCE [LARGE SCALE GENOMIC DNA]</scope>
    <source>
        <strain evidence="4 5">DSM 18965</strain>
    </source>
</reference>
<dbReference type="PANTHER" id="PTHR43076:SF1">
    <property type="entry name" value="LIPOYL SYNTHASE 2"/>
    <property type="match status" value="1"/>
</dbReference>
<gene>
    <name evidence="4" type="ORF">BKA08_001439</name>
</gene>
<dbReference type="PANTHER" id="PTHR43076">
    <property type="entry name" value="FO SYNTHASE (COFH)"/>
    <property type="match status" value="1"/>
</dbReference>
<keyword evidence="2" id="KW-0479">Metal-binding</keyword>
<accession>A0A7Y9JQG9</accession>
<evidence type="ECO:0000313" key="4">
    <source>
        <dbReference type="EMBL" id="NYD57201.1"/>
    </source>
</evidence>
<keyword evidence="5" id="KW-1185">Reference proteome</keyword>
<feature type="region of interest" description="Disordered" evidence="3">
    <location>
        <begin position="143"/>
        <end position="172"/>
    </location>
</feature>
<dbReference type="EMBL" id="JACCBE010000001">
    <property type="protein sequence ID" value="NYD57201.1"/>
    <property type="molecule type" value="Genomic_DNA"/>
</dbReference>
<dbReference type="AlphaFoldDB" id="A0A7Y9JQG9"/>
<evidence type="ECO:0000256" key="1">
    <source>
        <dbReference type="ARBA" id="ARBA00001966"/>
    </source>
</evidence>
<comment type="caution">
    <text evidence="4">The sequence shown here is derived from an EMBL/GenBank/DDBJ whole genome shotgun (WGS) entry which is preliminary data.</text>
</comment>
<comment type="cofactor">
    <cofactor evidence="1">
        <name>[4Fe-4S] cluster</name>
        <dbReference type="ChEBI" id="CHEBI:49883"/>
    </cofactor>
</comment>
<evidence type="ECO:0000256" key="3">
    <source>
        <dbReference type="SAM" id="MobiDB-lite"/>
    </source>
</evidence>
<evidence type="ECO:0000256" key="2">
    <source>
        <dbReference type="ARBA" id="ARBA00022485"/>
    </source>
</evidence>
<proteinExistence type="predicted"/>
<evidence type="ECO:0000313" key="5">
    <source>
        <dbReference type="Proteomes" id="UP000516957"/>
    </source>
</evidence>
<keyword evidence="2" id="KW-0411">Iron-sulfur</keyword>
<protein>
    <submittedName>
        <fullName evidence="4">2-iminoacetate synthase ThiH</fullName>
    </submittedName>
</protein>
<dbReference type="InterPro" id="IPR034405">
    <property type="entry name" value="F420"/>
</dbReference>
<keyword evidence="2" id="KW-0004">4Fe-4S</keyword>
<keyword evidence="2" id="KW-0408">Iron</keyword>
<dbReference type="GO" id="GO:0044689">
    <property type="term" value="F:7,8-didemethyl-8-hydroxy-5-deazariboflavin synthase activity"/>
    <property type="evidence" value="ECO:0007669"/>
    <property type="project" value="TreeGrafter"/>
</dbReference>
<organism evidence="4 5">
    <name type="scientific">Nocardioides marinisabuli</name>
    <dbReference type="NCBI Taxonomy" id="419476"/>
    <lineage>
        <taxon>Bacteria</taxon>
        <taxon>Bacillati</taxon>
        <taxon>Actinomycetota</taxon>
        <taxon>Actinomycetes</taxon>
        <taxon>Propionibacteriales</taxon>
        <taxon>Nocardioidaceae</taxon>
        <taxon>Nocardioides</taxon>
    </lineage>
</organism>
<sequence length="172" mass="17805">MAVVRRVRDVGLAGAGCVGVLTYSKKVSVPPTRLCRDRCDCCGFVTTPTQPAVQAPAGIQCGTGGSTELVPSPFVHRSAHARARSMRHGLIDSVQCSWVKPAPGPVRPGAQGGVNDLGGTLVEEAIARMADSTNRSDRAVLEATADLAGRPVRQRTTTRGADDPSGRSGSAS</sequence>
<name>A0A7Y9JQG9_9ACTN</name>